<evidence type="ECO:0000313" key="2">
    <source>
        <dbReference type="Proteomes" id="UP000694930"/>
    </source>
</evidence>
<feature type="region of interest" description="Disordered" evidence="1">
    <location>
        <begin position="191"/>
        <end position="224"/>
    </location>
</feature>
<protein>
    <submittedName>
        <fullName evidence="3">Uncharacterized protein LOC107027463</fullName>
    </submittedName>
</protein>
<dbReference type="GeneID" id="107027463"/>
<organism evidence="2 3">
    <name type="scientific">Solanum pennellii</name>
    <name type="common">Tomato</name>
    <name type="synonym">Lycopersicon pennellii</name>
    <dbReference type="NCBI Taxonomy" id="28526"/>
    <lineage>
        <taxon>Eukaryota</taxon>
        <taxon>Viridiplantae</taxon>
        <taxon>Streptophyta</taxon>
        <taxon>Embryophyta</taxon>
        <taxon>Tracheophyta</taxon>
        <taxon>Spermatophyta</taxon>
        <taxon>Magnoliopsida</taxon>
        <taxon>eudicotyledons</taxon>
        <taxon>Gunneridae</taxon>
        <taxon>Pentapetalae</taxon>
        <taxon>asterids</taxon>
        <taxon>lamiids</taxon>
        <taxon>Solanales</taxon>
        <taxon>Solanaceae</taxon>
        <taxon>Solanoideae</taxon>
        <taxon>Solaneae</taxon>
        <taxon>Solanum</taxon>
        <taxon>Solanum subgen. Lycopersicon</taxon>
    </lineage>
</organism>
<name>A0ABM1HDZ7_SOLPN</name>
<reference evidence="2" key="1">
    <citation type="journal article" date="2014" name="Nat. Genet.">
        <title>The genome of the stress-tolerant wild tomato species Solanum pennellii.</title>
        <authorList>
            <person name="Bolger A."/>
            <person name="Scossa F."/>
            <person name="Bolger M.E."/>
            <person name="Lanz C."/>
            <person name="Maumus F."/>
            <person name="Tohge T."/>
            <person name="Quesneville H."/>
            <person name="Alseekh S."/>
            <person name="Sorensen I."/>
            <person name="Lichtenstein G."/>
            <person name="Fich E.A."/>
            <person name="Conte M."/>
            <person name="Keller H."/>
            <person name="Schneeberger K."/>
            <person name="Schwacke R."/>
            <person name="Ofner I."/>
            <person name="Vrebalov J."/>
            <person name="Xu Y."/>
            <person name="Osorio S."/>
            <person name="Aflitos S.A."/>
            <person name="Schijlen E."/>
            <person name="Jimenez-Gomez J.M."/>
            <person name="Ryngajllo M."/>
            <person name="Kimura S."/>
            <person name="Kumar R."/>
            <person name="Koenig D."/>
            <person name="Headland L.R."/>
            <person name="Maloof J.N."/>
            <person name="Sinha N."/>
            <person name="van Ham R.C."/>
            <person name="Lankhorst R.K."/>
            <person name="Mao L."/>
            <person name="Vogel A."/>
            <person name="Arsova B."/>
            <person name="Panstruga R."/>
            <person name="Fei Z."/>
            <person name="Rose J.K."/>
            <person name="Zamir D."/>
            <person name="Carrari F."/>
            <person name="Giovannoni J.J."/>
            <person name="Weigel D."/>
            <person name="Usadel B."/>
            <person name="Fernie A.R."/>
        </authorList>
    </citation>
    <scope>NUCLEOTIDE SEQUENCE [LARGE SCALE GENOMIC DNA]</scope>
    <source>
        <strain evidence="2">cv. LA0716</strain>
    </source>
</reference>
<reference evidence="3" key="2">
    <citation type="submission" date="2025-08" db="UniProtKB">
        <authorList>
            <consortium name="RefSeq"/>
        </authorList>
    </citation>
    <scope>IDENTIFICATION</scope>
</reference>
<keyword evidence="2" id="KW-1185">Reference proteome</keyword>
<feature type="compositionally biased region" description="Basic residues" evidence="1">
    <location>
        <begin position="194"/>
        <end position="206"/>
    </location>
</feature>
<dbReference type="PANTHER" id="PTHR35317:SF31">
    <property type="entry name" value="DUF4219 DOMAIN-CONTAINING PROTEIN"/>
    <property type="match status" value="1"/>
</dbReference>
<proteinExistence type="predicted"/>
<evidence type="ECO:0000313" key="3">
    <source>
        <dbReference type="RefSeq" id="XP_015084112.1"/>
    </source>
</evidence>
<dbReference type="PANTHER" id="PTHR35317">
    <property type="entry name" value="OS04G0629600 PROTEIN"/>
    <property type="match status" value="1"/>
</dbReference>
<gene>
    <name evidence="3" type="primary">LOC107027463</name>
</gene>
<accession>A0ABM1HDZ7</accession>
<dbReference type="Proteomes" id="UP000694930">
    <property type="component" value="Chromosome 8"/>
</dbReference>
<dbReference type="RefSeq" id="XP_015084112.1">
    <property type="nucleotide sequence ID" value="XM_015228626.1"/>
</dbReference>
<sequence length="238" mass="27757">MQASLEAYELWETVTKEKPLAALPANPTLAQIKSNNEEKSKKSKAKSLMQNAVADTVFYRIMACKTAKEAWDRLKEEYQGSDRTRQMQVLNLKREFESLNLQEDETISKYADRISLIVNNIRLFGEEFTNKRIVEKVLVTLPERFEYNISSLEESKDLSKLSLGELMSVLQAQEQRRTMRREKFIERALSVQKQKGKQQLHQKNKGKHDGGNNSGDVKQKFPPCKHCKRNTHLEKYFW</sequence>
<evidence type="ECO:0000256" key="1">
    <source>
        <dbReference type="SAM" id="MobiDB-lite"/>
    </source>
</evidence>
<dbReference type="Pfam" id="PF14223">
    <property type="entry name" value="Retrotran_gag_2"/>
    <property type="match status" value="1"/>
</dbReference>